<name>A0A9J7M3Q8_BRAFL</name>
<feature type="compositionally biased region" description="Polar residues" evidence="3">
    <location>
        <begin position="770"/>
        <end position="783"/>
    </location>
</feature>
<feature type="region of interest" description="Disordered" evidence="3">
    <location>
        <begin position="209"/>
        <end position="515"/>
    </location>
</feature>
<dbReference type="InterPro" id="IPR001258">
    <property type="entry name" value="NHL_repeat"/>
</dbReference>
<dbReference type="InterPro" id="IPR050952">
    <property type="entry name" value="TRIM-NHL_E3_ligases"/>
</dbReference>
<feature type="region of interest" description="Disordered" evidence="3">
    <location>
        <begin position="1"/>
        <end position="62"/>
    </location>
</feature>
<feature type="compositionally biased region" description="Basic and acidic residues" evidence="3">
    <location>
        <begin position="416"/>
        <end position="440"/>
    </location>
</feature>
<dbReference type="SUPFAM" id="SSF101898">
    <property type="entry name" value="NHL repeat"/>
    <property type="match status" value="1"/>
</dbReference>
<dbReference type="GeneID" id="118427898"/>
<feature type="repeat" description="NHL" evidence="2">
    <location>
        <begin position="1071"/>
        <end position="1101"/>
    </location>
</feature>
<reference evidence="5" key="2">
    <citation type="submission" date="2025-08" db="UniProtKB">
        <authorList>
            <consortium name="RefSeq"/>
        </authorList>
    </citation>
    <scope>IDENTIFICATION</scope>
    <source>
        <strain evidence="5">S238N-H82</strain>
        <tissue evidence="5">Testes</tissue>
    </source>
</reference>
<feature type="compositionally biased region" description="Polar residues" evidence="3">
    <location>
        <begin position="670"/>
        <end position="679"/>
    </location>
</feature>
<evidence type="ECO:0000256" key="2">
    <source>
        <dbReference type="PROSITE-ProRule" id="PRU00504"/>
    </source>
</evidence>
<proteinExistence type="predicted"/>
<dbReference type="RefSeq" id="XP_035693753.1">
    <property type="nucleotide sequence ID" value="XM_035837860.1"/>
</dbReference>
<feature type="repeat" description="NHL" evidence="2">
    <location>
        <begin position="975"/>
        <end position="1016"/>
    </location>
</feature>
<dbReference type="PROSITE" id="PS51125">
    <property type="entry name" value="NHL"/>
    <property type="match status" value="3"/>
</dbReference>
<dbReference type="GO" id="GO:0008270">
    <property type="term" value="F:zinc ion binding"/>
    <property type="evidence" value="ECO:0007669"/>
    <property type="project" value="UniProtKB-KW"/>
</dbReference>
<protein>
    <submittedName>
        <fullName evidence="5">Mucin-19-like</fullName>
    </submittedName>
</protein>
<reference evidence="4" key="1">
    <citation type="journal article" date="2020" name="Nat. Ecol. Evol.">
        <title>Deeply conserved synteny resolves early events in vertebrate evolution.</title>
        <authorList>
            <person name="Simakov O."/>
            <person name="Marletaz F."/>
            <person name="Yue J.X."/>
            <person name="O'Connell B."/>
            <person name="Jenkins J."/>
            <person name="Brandt A."/>
            <person name="Calef R."/>
            <person name="Tung C.H."/>
            <person name="Huang T.K."/>
            <person name="Schmutz J."/>
            <person name="Satoh N."/>
            <person name="Yu J.K."/>
            <person name="Putnam N.H."/>
            <person name="Green R.E."/>
            <person name="Rokhsar D.S."/>
        </authorList>
    </citation>
    <scope>NUCLEOTIDE SEQUENCE [LARGE SCALE GENOMIC DNA]</scope>
    <source>
        <strain evidence="4">S238N-H82</strain>
    </source>
</reference>
<dbReference type="Pfam" id="PF01436">
    <property type="entry name" value="NHL"/>
    <property type="match status" value="2"/>
</dbReference>
<accession>A0A9J7M3Q8</accession>
<evidence type="ECO:0000313" key="4">
    <source>
        <dbReference type="Proteomes" id="UP000001554"/>
    </source>
</evidence>
<organism evidence="4 5">
    <name type="scientific">Branchiostoma floridae</name>
    <name type="common">Florida lancelet</name>
    <name type="synonym">Amphioxus</name>
    <dbReference type="NCBI Taxonomy" id="7739"/>
    <lineage>
        <taxon>Eukaryota</taxon>
        <taxon>Metazoa</taxon>
        <taxon>Chordata</taxon>
        <taxon>Cephalochordata</taxon>
        <taxon>Leptocardii</taxon>
        <taxon>Amphioxiformes</taxon>
        <taxon>Branchiostomatidae</taxon>
        <taxon>Branchiostoma</taxon>
    </lineage>
</organism>
<feature type="region of interest" description="Disordered" evidence="3">
    <location>
        <begin position="603"/>
        <end position="703"/>
    </location>
</feature>
<feature type="region of interest" description="Disordered" evidence="3">
    <location>
        <begin position="770"/>
        <end position="837"/>
    </location>
</feature>
<feature type="compositionally biased region" description="Basic and acidic residues" evidence="3">
    <location>
        <begin position="386"/>
        <end position="401"/>
    </location>
</feature>
<evidence type="ECO:0000313" key="5">
    <source>
        <dbReference type="RefSeq" id="XP_035693753.1"/>
    </source>
</evidence>
<dbReference type="PANTHER" id="PTHR24104:SF25">
    <property type="entry name" value="PROTEIN LIN-41"/>
    <property type="match status" value="1"/>
</dbReference>
<feature type="compositionally biased region" description="Polar residues" evidence="3">
    <location>
        <begin position="298"/>
        <end position="311"/>
    </location>
</feature>
<feature type="repeat" description="NHL" evidence="2">
    <location>
        <begin position="1020"/>
        <end position="1058"/>
    </location>
</feature>
<dbReference type="KEGG" id="bfo:118427898"/>
<dbReference type="Proteomes" id="UP000001554">
    <property type="component" value="Chromosome 12"/>
</dbReference>
<feature type="compositionally biased region" description="Acidic residues" evidence="3">
    <location>
        <begin position="52"/>
        <end position="61"/>
    </location>
</feature>
<evidence type="ECO:0000256" key="1">
    <source>
        <dbReference type="ARBA" id="ARBA00022737"/>
    </source>
</evidence>
<evidence type="ECO:0000256" key="3">
    <source>
        <dbReference type="SAM" id="MobiDB-lite"/>
    </source>
</evidence>
<dbReference type="InterPro" id="IPR011042">
    <property type="entry name" value="6-blade_b-propeller_TolB-like"/>
</dbReference>
<sequence length="1141" mass="117139">MEREEEDAEAGTTMPPPHLSPHTGQRFSQDVGVCGGVGEHLSRDGSASQADGEGEAAAEDESYARVIFADAKPLEKPSGDIEEGNCNMMRVPASFETKPTDNKAQAQMVITCKRMPVPYVSFESRHPTGEKPKAAVAITCKDGVAKREPTVSKSPGGAEIDTAGGIEATHPPGAAHAECFIGTEKHGSPPGTPTTPGYRVVVGLASGPKLHDGVGSLDTPPETTAVDEGEAEPTPGPKRLSGAEAVAPPPATETHAVDGTEGGPTPGPKRSCGAEALDPPQDIEATAGNGADERPKRSSGTEAPHTPQNNEAAAGNGEDERPKRSSGARSLDPPQDNEATAGNGVDERPERSSGARLLDTPQDNEATAGNGADERPKRSSGARLLDTPRENEATAADDGKAGHGTRPKRPISDGPSDTRLHETPAGDELKAGPNRDHARYETAAGPAPGPQRATRPSGAVPHDTPAGTETHAGDGTEAAPAPGPQHGLHSLGAWPLHTPPVTENTDGDGLGAAPAPGPQRGLCSLCAWPLHTPPVTETNAGYETAAAPAPGPQHGLHSLGAWPLHTPPVTENTDGDGLGAAPAPGPQRGLCSLGAWPLHTPPVTETNAGYETAARPAPGPQRTTRPSGAVPHGTPAGSETHAGDGLEAGPAPGPQHALRSLGAWPLHTPPVTQAPSGNGQEAGPATVDGPDSSSATGTSRDKTTVVGRVLRHVTSCPRPVCLVVTAVAMATLIAAIFIWMYLGSQHATGHVIWLTPDSGVEGTGMVGTEMTWTGSGSTGNAEATTKPTGNGSGSTGTSQTTNPTGSGNSSTSTPEATKMSGTGSGSESTRTPEATKAAATAATTYKTTVAAAGDKGVANETIVFAMPELSDMGLPLPAGGASVSDGQELFLSLTMAKRVKVYSLTGVPLRDSCTLDGPGGLPTVYSLTGVPLRDFRTVDEPDGLARVYSLTGVPLHDFRTVDGSDGAPRVYRPDGSLVRKFGGRGIGAPLRVAVNARGRVFVSDGNNHIISVFTRHGFQIKRIGGQGSADGFLSRPQGLCVDRAGRVIVADRDNKRVQGNDRVLLLSDGFLSRPQGLCLDRAGRLIVADRDNRRAQVFSPSGQHARTVRTAGFPLAVAVGPSGQLVVTMDFYGLIYIYPTY</sequence>
<dbReference type="AlphaFoldDB" id="A0A9J7M3Q8"/>
<feature type="compositionally biased region" description="Low complexity" evidence="3">
    <location>
        <begin position="784"/>
        <end position="814"/>
    </location>
</feature>
<feature type="compositionally biased region" description="Low complexity" evidence="3">
    <location>
        <begin position="825"/>
        <end position="837"/>
    </location>
</feature>
<gene>
    <name evidence="5" type="primary">LOC118427898</name>
</gene>
<dbReference type="FunFam" id="2.120.10.30:FF:000064">
    <property type="entry name" value="Uncharacterized protein"/>
    <property type="match status" value="1"/>
</dbReference>
<dbReference type="PANTHER" id="PTHR24104">
    <property type="entry name" value="E3 UBIQUITIN-PROTEIN LIGASE NHLRC1-RELATED"/>
    <property type="match status" value="1"/>
</dbReference>
<dbReference type="OrthoDB" id="6105938at2759"/>
<dbReference type="Gene3D" id="2.120.10.30">
    <property type="entry name" value="TolB, C-terminal domain"/>
    <property type="match status" value="2"/>
</dbReference>
<keyword evidence="1" id="KW-0677">Repeat</keyword>
<keyword evidence="4" id="KW-1185">Reference proteome</keyword>
<dbReference type="OMA" id="LGAWPLH"/>